<proteinExistence type="predicted"/>
<gene>
    <name evidence="2" type="ORF">OMED0929_LOCUS449</name>
    <name evidence="3" type="ORF">OMED0929_LOCUS450</name>
</gene>
<accession>A0A6U0EAY0</accession>
<sequence>MTMGSFAETRSRARRGAIEATAVARVSVSKAMVVIMVLMVSVVARGVDAGLFSSSPSAVESSGDSSSDGGSYESGMAYARRVRALPVGPCPLAPLAICEKLRYVVIEEEASARDAARQCDALGTGRKFLCALRTNAFAAVSKAVNWGDAMFPREARVVPLFGKRSSASREPSYDHALASLCDLRMHKLCGNVVEQRFEHASKQAEMMSECEVAEKLHDAWEVQKEMCEAKALEIKQDRQNAEIELKASEEAYSKKFGVKIGEKEKTKTILGCRSEAFGDKPTNDDMLISSLRETRVRLMQTQSNGGYCNKAAVDKLVNSKTAASRAQALKDLVLPGKYFETCEKVLSHLDFMINLLESERCARSESQGIPCREWCTEDNEKSAGSKQMKTADKDVLEKRKKMASEASTISRKRQKHEAKQLEMMEKLRAQCTTQLTAAQKMYLQSLERCEAHGPRLRQLREAIINVESRVESIVPALDQTIAAVAIVGVTPDVAKSMANVLTTAELAKFAHSSPQELQRALGAEPLKTLRDACSASAILGAGGGKSDKVGSACPNFQAPGPISCSQSCAAMEAATIGRSARRDKPFSLGVIAGLALGYILFAKFSVHEFVNDVANASKDKRE</sequence>
<evidence type="ECO:0000256" key="1">
    <source>
        <dbReference type="SAM" id="Coils"/>
    </source>
</evidence>
<dbReference type="AlphaFoldDB" id="A0A6U0EAY0"/>
<protein>
    <submittedName>
        <fullName evidence="3">Uncharacterized protein</fullName>
    </submittedName>
</protein>
<evidence type="ECO:0000313" key="2">
    <source>
        <dbReference type="EMBL" id="CAD8575975.1"/>
    </source>
</evidence>
<feature type="coiled-coil region" evidence="1">
    <location>
        <begin position="224"/>
        <end position="251"/>
    </location>
</feature>
<dbReference type="EMBL" id="HBEW01000543">
    <property type="protein sequence ID" value="CAD8575977.1"/>
    <property type="molecule type" value="Transcribed_RNA"/>
</dbReference>
<reference evidence="3" key="1">
    <citation type="submission" date="2021-01" db="EMBL/GenBank/DDBJ databases">
        <authorList>
            <person name="Corre E."/>
            <person name="Pelletier E."/>
            <person name="Niang G."/>
            <person name="Scheremetjew M."/>
            <person name="Finn R."/>
            <person name="Kale V."/>
            <person name="Holt S."/>
            <person name="Cochrane G."/>
            <person name="Meng A."/>
            <person name="Brown T."/>
            <person name="Cohen L."/>
        </authorList>
    </citation>
    <scope>NUCLEOTIDE SEQUENCE</scope>
    <source>
        <strain evidence="3">Clade-D-RCC2572</strain>
    </source>
</reference>
<name>A0A6U0EAY0_9CHLO</name>
<dbReference type="EMBL" id="HBEW01000542">
    <property type="protein sequence ID" value="CAD8575975.1"/>
    <property type="molecule type" value="Transcribed_RNA"/>
</dbReference>
<organism evidence="3">
    <name type="scientific">Ostreococcus mediterraneus</name>
    <dbReference type="NCBI Taxonomy" id="1486918"/>
    <lineage>
        <taxon>Eukaryota</taxon>
        <taxon>Viridiplantae</taxon>
        <taxon>Chlorophyta</taxon>
        <taxon>Mamiellophyceae</taxon>
        <taxon>Mamiellales</taxon>
        <taxon>Bathycoccaceae</taxon>
        <taxon>Ostreococcus</taxon>
    </lineage>
</organism>
<keyword evidence="1" id="KW-0175">Coiled coil</keyword>
<evidence type="ECO:0000313" key="3">
    <source>
        <dbReference type="EMBL" id="CAD8575977.1"/>
    </source>
</evidence>